<dbReference type="FunFam" id="2.60.40.10:FF:000270">
    <property type="entry name" value="Cell surface protein"/>
    <property type="match status" value="1"/>
</dbReference>
<dbReference type="PROSITE" id="PS50093">
    <property type="entry name" value="PKD"/>
    <property type="match status" value="1"/>
</dbReference>
<dbReference type="InterPro" id="IPR022409">
    <property type="entry name" value="PKD/Chitinase_dom"/>
</dbReference>
<name>A0A645B553_9ZZZZ</name>
<accession>A0A645B553</accession>
<dbReference type="InterPro" id="IPR036514">
    <property type="entry name" value="SGNH_hydro_sf"/>
</dbReference>
<feature type="domain" description="PKD" evidence="1">
    <location>
        <begin position="309"/>
        <end position="393"/>
    </location>
</feature>
<protein>
    <recommendedName>
        <fullName evidence="1">PKD domain-containing protein</fullName>
    </recommendedName>
</protein>
<dbReference type="Gene3D" id="2.60.120.200">
    <property type="match status" value="1"/>
</dbReference>
<organism evidence="2">
    <name type="scientific">bioreactor metagenome</name>
    <dbReference type="NCBI Taxonomy" id="1076179"/>
    <lineage>
        <taxon>unclassified sequences</taxon>
        <taxon>metagenomes</taxon>
        <taxon>ecological metagenomes</taxon>
    </lineage>
</organism>
<dbReference type="Pfam" id="PF18911">
    <property type="entry name" value="PKD_4"/>
    <property type="match status" value="1"/>
</dbReference>
<dbReference type="InterPro" id="IPR035986">
    <property type="entry name" value="PKD_dom_sf"/>
</dbReference>
<dbReference type="SUPFAM" id="SSF49899">
    <property type="entry name" value="Concanavalin A-like lectins/glucanases"/>
    <property type="match status" value="1"/>
</dbReference>
<dbReference type="SUPFAM" id="SSF52266">
    <property type="entry name" value="SGNH hydrolase"/>
    <property type="match status" value="1"/>
</dbReference>
<dbReference type="InterPro" id="IPR000601">
    <property type="entry name" value="PKD_dom"/>
</dbReference>
<dbReference type="SUPFAM" id="SSF49299">
    <property type="entry name" value="PKD domain"/>
    <property type="match status" value="1"/>
</dbReference>
<proteinExistence type="predicted"/>
<dbReference type="AlphaFoldDB" id="A0A645B553"/>
<dbReference type="EMBL" id="VSSQ01017432">
    <property type="protein sequence ID" value="MPM59731.1"/>
    <property type="molecule type" value="Genomic_DNA"/>
</dbReference>
<dbReference type="InterPro" id="IPR013783">
    <property type="entry name" value="Ig-like_fold"/>
</dbReference>
<dbReference type="Gene3D" id="3.40.50.1110">
    <property type="entry name" value="SGNH hydrolase"/>
    <property type="match status" value="1"/>
</dbReference>
<gene>
    <name evidence="2" type="ORF">SDC9_106577</name>
</gene>
<dbReference type="CDD" id="cd00146">
    <property type="entry name" value="PKD"/>
    <property type="match status" value="1"/>
</dbReference>
<dbReference type="SMART" id="SM00089">
    <property type="entry name" value="PKD"/>
    <property type="match status" value="1"/>
</dbReference>
<evidence type="ECO:0000313" key="2">
    <source>
        <dbReference type="EMBL" id="MPM59731.1"/>
    </source>
</evidence>
<comment type="caution">
    <text evidence="2">The sequence shown here is derived from an EMBL/GenBank/DDBJ whole genome shotgun (WGS) entry which is preliminary data.</text>
</comment>
<sequence length="393" mass="43621">MGNGLADGLIATSSFQLSFTSDNKLKLGVGNGTSYKIIFSNSAVTDTYWHSYTIQRNGQYIVFFKDGKFWGYNDIGSKFNVYDSSNPWVIGRAGSTEWDYFDGYIDEFRYSVGTSELTTTWMDWYAYGDSNTAANNNSLSPNDGSLCYVYFTVGHDSSLSADHCFDGYGQLSQWGIDNVESYYPNSKNYLIMFGSNDMQTGGSAAEAAANVVAINNYVTERGAKGLIMVPPIMVQDANPYHNITYQHQWLTDFENNLSTVPYLKAYDAIDTVPNDGIPETANSSNYLSDGVHLNSAGQEALGNFIWDEIAGNFYASSTYGTTPLTVEFTDNSKMPAVSWAWDFENDGKVDSTQQNPVYTYEKAGNYSVNLTVHNEYGNFSTVKTNYIRVSSGR</sequence>
<reference evidence="2" key="1">
    <citation type="submission" date="2019-08" db="EMBL/GenBank/DDBJ databases">
        <authorList>
            <person name="Kucharzyk K."/>
            <person name="Murdoch R.W."/>
            <person name="Higgins S."/>
            <person name="Loffler F."/>
        </authorList>
    </citation>
    <scope>NUCLEOTIDE SEQUENCE</scope>
</reference>
<evidence type="ECO:0000259" key="1">
    <source>
        <dbReference type="PROSITE" id="PS50093"/>
    </source>
</evidence>
<dbReference type="Gene3D" id="2.60.40.10">
    <property type="entry name" value="Immunoglobulins"/>
    <property type="match status" value="1"/>
</dbReference>
<dbReference type="InterPro" id="IPR013320">
    <property type="entry name" value="ConA-like_dom_sf"/>
</dbReference>